<comment type="caution">
    <text evidence="2">The sequence shown here is derived from an EMBL/GenBank/DDBJ whole genome shotgun (WGS) entry which is preliminary data.</text>
</comment>
<evidence type="ECO:0000256" key="1">
    <source>
        <dbReference type="SAM" id="MobiDB-lite"/>
    </source>
</evidence>
<organism evidence="2 3">
    <name type="scientific">Streptomyces xinghaiensis</name>
    <dbReference type="NCBI Taxonomy" id="1038928"/>
    <lineage>
        <taxon>Bacteria</taxon>
        <taxon>Bacillati</taxon>
        <taxon>Actinomycetota</taxon>
        <taxon>Actinomycetes</taxon>
        <taxon>Kitasatosporales</taxon>
        <taxon>Streptomycetaceae</taxon>
        <taxon>Streptomyces</taxon>
    </lineage>
</organism>
<sequence>MIASGTGHRAPGTGHRAPGTGHRHRAPGGTGSRRPAPRDPGESPGATGWGAGGGRVPPGGRRDGHSVPIIRWIGRTPVSRRTAAAAVERYGEPVWVLRREGTGAGRPRRRSCCPWRAAAPWWRSRDGRHRP</sequence>
<dbReference type="Proteomes" id="UP000028058">
    <property type="component" value="Unassembled WGS sequence"/>
</dbReference>
<feature type="compositionally biased region" description="Gly residues" evidence="1">
    <location>
        <begin position="47"/>
        <end position="57"/>
    </location>
</feature>
<evidence type="ECO:0000313" key="2">
    <source>
        <dbReference type="EMBL" id="RKM94352.1"/>
    </source>
</evidence>
<feature type="region of interest" description="Disordered" evidence="1">
    <location>
        <begin position="1"/>
        <end position="68"/>
    </location>
</feature>
<protein>
    <submittedName>
        <fullName evidence="2">Uncharacterized protein</fullName>
    </submittedName>
</protein>
<accession>A0A3R7IR19</accession>
<keyword evidence="3" id="KW-1185">Reference proteome</keyword>
<dbReference type="EMBL" id="JNAD02000008">
    <property type="protein sequence ID" value="RKM94352.1"/>
    <property type="molecule type" value="Genomic_DNA"/>
</dbReference>
<gene>
    <name evidence="2" type="ORF">SFRA_017825</name>
</gene>
<name>A0A3R7IR19_9ACTN</name>
<reference evidence="2 3" key="1">
    <citation type="journal article" date="2014" name="Genome Announc.">
        <title>Draft Genome Sequence of Streptomyces fradiae ATCC 19609, a Strain Highly Sensitive to Antibiotics.</title>
        <authorList>
            <person name="Bekker O.B."/>
            <person name="Klimina K.M."/>
            <person name="Vatlin A.A."/>
            <person name="Zakharevich N.V."/>
            <person name="Kasianov A.S."/>
            <person name="Danilenko V.N."/>
        </authorList>
    </citation>
    <scope>NUCLEOTIDE SEQUENCE [LARGE SCALE GENOMIC DNA]</scope>
    <source>
        <strain evidence="2 3">ATCC 19609</strain>
    </source>
</reference>
<dbReference type="AlphaFoldDB" id="A0A3R7IR19"/>
<evidence type="ECO:0000313" key="3">
    <source>
        <dbReference type="Proteomes" id="UP000028058"/>
    </source>
</evidence>
<proteinExistence type="predicted"/>